<protein>
    <submittedName>
        <fullName evidence="1">Uncharacterized protein</fullName>
    </submittedName>
</protein>
<evidence type="ECO:0000313" key="2">
    <source>
        <dbReference type="Proteomes" id="UP000192468"/>
    </source>
</evidence>
<organism evidence="1 2">
    <name type="scientific">Clostridium acidisoli DSM 12555</name>
    <dbReference type="NCBI Taxonomy" id="1121291"/>
    <lineage>
        <taxon>Bacteria</taxon>
        <taxon>Bacillati</taxon>
        <taxon>Bacillota</taxon>
        <taxon>Clostridia</taxon>
        <taxon>Eubacteriales</taxon>
        <taxon>Clostridiaceae</taxon>
        <taxon>Clostridium</taxon>
    </lineage>
</organism>
<dbReference type="RefSeq" id="WP_139795935.1">
    <property type="nucleotide sequence ID" value="NZ_FWXH01000002.1"/>
</dbReference>
<proteinExistence type="predicted"/>
<gene>
    <name evidence="1" type="ORF">SAMN02745134_00082</name>
</gene>
<name>A0A1W1WXX1_9CLOT</name>
<dbReference type="Proteomes" id="UP000192468">
    <property type="component" value="Unassembled WGS sequence"/>
</dbReference>
<keyword evidence="2" id="KW-1185">Reference proteome</keyword>
<accession>A0A1W1WXX1</accession>
<evidence type="ECO:0000313" key="1">
    <source>
        <dbReference type="EMBL" id="SMC16457.1"/>
    </source>
</evidence>
<dbReference type="AlphaFoldDB" id="A0A1W1WXX1"/>
<reference evidence="1 2" key="1">
    <citation type="submission" date="2017-04" db="EMBL/GenBank/DDBJ databases">
        <authorList>
            <person name="Afonso C.L."/>
            <person name="Miller P.J."/>
            <person name="Scott M.A."/>
            <person name="Spackman E."/>
            <person name="Goraichik I."/>
            <person name="Dimitrov K.M."/>
            <person name="Suarez D.L."/>
            <person name="Swayne D.E."/>
        </authorList>
    </citation>
    <scope>NUCLEOTIDE SEQUENCE [LARGE SCALE GENOMIC DNA]</scope>
    <source>
        <strain evidence="1 2">DSM 12555</strain>
    </source>
</reference>
<dbReference type="OrthoDB" id="308933at2"/>
<dbReference type="STRING" id="1121291.SAMN02745134_00082"/>
<dbReference type="EMBL" id="FWXH01000002">
    <property type="protein sequence ID" value="SMC16457.1"/>
    <property type="molecule type" value="Genomic_DNA"/>
</dbReference>
<sequence length="94" mass="11164">MNKYIWSDKMYNILKSLYANRQNKKEDKLINGLTDMMFPIEYESESKQKVALPELIIKLQVDYIDSGDISNIANYIMDLDSSHSSIYFIEYMEY</sequence>